<dbReference type="CDD" id="cd05233">
    <property type="entry name" value="SDR_c"/>
    <property type="match status" value="1"/>
</dbReference>
<dbReference type="PROSITE" id="PS00061">
    <property type="entry name" value="ADH_SHORT"/>
    <property type="match status" value="1"/>
</dbReference>
<comment type="similarity">
    <text evidence="1">Belongs to the short-chain dehydrogenases/reductases (SDR) family.</text>
</comment>
<dbReference type="SUPFAM" id="SSF51735">
    <property type="entry name" value="NAD(P)-binding Rossmann-fold domains"/>
    <property type="match status" value="1"/>
</dbReference>
<proteinExistence type="inferred from homology"/>
<reference evidence="2 3" key="1">
    <citation type="submission" date="2024-01" db="EMBL/GenBank/DDBJ databases">
        <authorList>
            <person name="Deng Y."/>
            <person name="Su J."/>
        </authorList>
    </citation>
    <scope>NUCLEOTIDE SEQUENCE [LARGE SCALE GENOMIC DNA]</scope>
    <source>
        <strain evidence="2 3">CPCC 100088</strain>
    </source>
</reference>
<dbReference type="PRINTS" id="PR00081">
    <property type="entry name" value="GDHRDH"/>
</dbReference>
<dbReference type="PRINTS" id="PR00080">
    <property type="entry name" value="SDRFAMILY"/>
</dbReference>
<keyword evidence="2" id="KW-0560">Oxidoreductase</keyword>
<protein>
    <submittedName>
        <fullName evidence="2">SDR family oxidoreductase</fullName>
        <ecNumber evidence="2">1.-.-.-</ecNumber>
    </submittedName>
</protein>
<gene>
    <name evidence="2" type="ORF">VSX56_11405</name>
</gene>
<comment type="caution">
    <text evidence="2">The sequence shown here is derived from an EMBL/GenBank/DDBJ whole genome shotgun (WGS) entry which is preliminary data.</text>
</comment>
<sequence>MGKKWTIVTGAGSGMGQAFARRFIAAGWGVLAMDLSPEGLAALSPQDGLITAVVDVADRAAVARAIKEAGIGPDLHAAVTAAGIFPPTTLADYTEEKFTKIMSVNVLGTLNVAAEAISVMQSHGTKGAIVTISSADAFTASTGQLVYSASKAAVVSLTRVLAATVAASDITVNGIAPGWVNTPGNAATGRMVGAEKHIPLGRVAQPDEIGQWVWTLASREGAPFVTGETIKVTGGELMS</sequence>
<dbReference type="PANTHER" id="PTHR42760:SF135">
    <property type="entry name" value="BLL7886 PROTEIN"/>
    <property type="match status" value="1"/>
</dbReference>
<dbReference type="PANTHER" id="PTHR42760">
    <property type="entry name" value="SHORT-CHAIN DEHYDROGENASES/REDUCTASES FAMILY MEMBER"/>
    <property type="match status" value="1"/>
</dbReference>
<keyword evidence="3" id="KW-1185">Reference proteome</keyword>
<evidence type="ECO:0000256" key="1">
    <source>
        <dbReference type="ARBA" id="ARBA00006484"/>
    </source>
</evidence>
<dbReference type="Pfam" id="PF13561">
    <property type="entry name" value="adh_short_C2"/>
    <property type="match status" value="1"/>
</dbReference>
<accession>A0ABV1SHK4</accession>
<dbReference type="GO" id="GO:0016491">
    <property type="term" value="F:oxidoreductase activity"/>
    <property type="evidence" value="ECO:0007669"/>
    <property type="project" value="UniProtKB-KW"/>
</dbReference>
<dbReference type="InterPro" id="IPR020904">
    <property type="entry name" value="Sc_DH/Rdtase_CS"/>
</dbReference>
<dbReference type="InterPro" id="IPR036291">
    <property type="entry name" value="NAD(P)-bd_dom_sf"/>
</dbReference>
<dbReference type="RefSeq" id="WP_349294999.1">
    <property type="nucleotide sequence ID" value="NZ_JAYWLC010000008.1"/>
</dbReference>
<dbReference type="Gene3D" id="3.40.50.720">
    <property type="entry name" value="NAD(P)-binding Rossmann-like Domain"/>
    <property type="match status" value="1"/>
</dbReference>
<name>A0ABV1SHK4_9RHOB</name>
<reference evidence="2 3" key="2">
    <citation type="submission" date="2024-06" db="EMBL/GenBank/DDBJ databases">
        <title>Thioclava kandeliae sp. nov. from a rhizosphere soil sample of Kandelia candel in a mangrove.</title>
        <authorList>
            <person name="Mu T."/>
        </authorList>
    </citation>
    <scope>NUCLEOTIDE SEQUENCE [LARGE SCALE GENOMIC DNA]</scope>
    <source>
        <strain evidence="2 3">CPCC 100088</strain>
    </source>
</reference>
<evidence type="ECO:0000313" key="2">
    <source>
        <dbReference type="EMBL" id="MER5172380.1"/>
    </source>
</evidence>
<evidence type="ECO:0000313" key="3">
    <source>
        <dbReference type="Proteomes" id="UP001438953"/>
    </source>
</evidence>
<dbReference type="EC" id="1.-.-.-" evidence="2"/>
<dbReference type="InterPro" id="IPR002347">
    <property type="entry name" value="SDR_fam"/>
</dbReference>
<dbReference type="EMBL" id="JAYWLC010000008">
    <property type="protein sequence ID" value="MER5172380.1"/>
    <property type="molecule type" value="Genomic_DNA"/>
</dbReference>
<dbReference type="Proteomes" id="UP001438953">
    <property type="component" value="Unassembled WGS sequence"/>
</dbReference>
<organism evidence="2 3">
    <name type="scientific">Thioclava kandeliae</name>
    <dbReference type="NCBI Taxonomy" id="3070818"/>
    <lineage>
        <taxon>Bacteria</taxon>
        <taxon>Pseudomonadati</taxon>
        <taxon>Pseudomonadota</taxon>
        <taxon>Alphaproteobacteria</taxon>
        <taxon>Rhodobacterales</taxon>
        <taxon>Paracoccaceae</taxon>
        <taxon>Thioclava</taxon>
    </lineage>
</organism>